<dbReference type="AlphaFoldDB" id="A0A1M7ZZB9"/>
<dbReference type="Proteomes" id="UP000184611">
    <property type="component" value="Unassembled WGS sequence"/>
</dbReference>
<dbReference type="STRING" id="416016.SAMN05443547_2591"/>
<dbReference type="OrthoDB" id="883248at2"/>
<organism evidence="1 2">
    <name type="scientific">Flavobacterium cucumis</name>
    <dbReference type="NCBI Taxonomy" id="416016"/>
    <lineage>
        <taxon>Bacteria</taxon>
        <taxon>Pseudomonadati</taxon>
        <taxon>Bacteroidota</taxon>
        <taxon>Flavobacteriia</taxon>
        <taxon>Flavobacteriales</taxon>
        <taxon>Flavobacteriaceae</taxon>
        <taxon>Flavobacterium</taxon>
    </lineage>
</organism>
<dbReference type="RefSeq" id="WP_073585111.1">
    <property type="nucleotide sequence ID" value="NZ_CBCSEA010000010.1"/>
</dbReference>
<accession>A0A1M7ZZB9</accession>
<keyword evidence="2" id="KW-1185">Reference proteome</keyword>
<protein>
    <recommendedName>
        <fullName evidence="3">Outer membrane protein beta-barrel domain-containing protein</fullName>
    </recommendedName>
</protein>
<reference evidence="2" key="1">
    <citation type="submission" date="2016-12" db="EMBL/GenBank/DDBJ databases">
        <authorList>
            <person name="Varghese N."/>
            <person name="Submissions S."/>
        </authorList>
    </citation>
    <scope>NUCLEOTIDE SEQUENCE [LARGE SCALE GENOMIC DNA]</scope>
    <source>
        <strain evidence="2">DSM 18830</strain>
    </source>
</reference>
<dbReference type="EMBL" id="FRYK01000006">
    <property type="protein sequence ID" value="SHO74206.1"/>
    <property type="molecule type" value="Genomic_DNA"/>
</dbReference>
<evidence type="ECO:0000313" key="2">
    <source>
        <dbReference type="Proteomes" id="UP000184611"/>
    </source>
</evidence>
<name>A0A1M7ZZB9_9FLAO</name>
<evidence type="ECO:0008006" key="3">
    <source>
        <dbReference type="Google" id="ProtNLM"/>
    </source>
</evidence>
<proteinExistence type="predicted"/>
<gene>
    <name evidence="1" type="ORF">SAMN05443547_2591</name>
</gene>
<sequence>MKKIGIALLMSLFFHCTHSQETSVAKSIYGVQTGFLGIWVHNETKLTSEIVLRSEIGFDTGIWAGKYYEKTGFVFAPVLRVEPRWYYNLEKRRSKSKKIDKNSGNFFSLETYYHPDWFVISNNESVNIITDIGVVPTWGIKRTLGNHFTYETGVGLGYRYFFAKQAGYLENEGEIAINLNLRLGYSF</sequence>
<evidence type="ECO:0000313" key="1">
    <source>
        <dbReference type="EMBL" id="SHO74206.1"/>
    </source>
</evidence>